<dbReference type="InterPro" id="IPR051675">
    <property type="entry name" value="Endo/Exo/Phosphatase_dom_1"/>
</dbReference>
<dbReference type="PANTHER" id="PTHR21180">
    <property type="entry name" value="ENDONUCLEASE/EXONUCLEASE/PHOSPHATASE FAMILY DOMAIN-CONTAINING PROTEIN 1"/>
    <property type="match status" value="1"/>
</dbReference>
<evidence type="ECO:0000313" key="4">
    <source>
        <dbReference type="Proteomes" id="UP000627446"/>
    </source>
</evidence>
<proteinExistence type="predicted"/>
<protein>
    <submittedName>
        <fullName evidence="3">Helix-hairpin-helix domain-containing protein</fullName>
    </submittedName>
</protein>
<dbReference type="PANTHER" id="PTHR21180:SF32">
    <property type="entry name" value="ENDONUCLEASE_EXONUCLEASE_PHOSPHATASE FAMILY DOMAIN-CONTAINING PROTEIN 1"/>
    <property type="match status" value="1"/>
</dbReference>
<organism evidence="3 4">
    <name type="scientific">Undibacterium nitidum</name>
    <dbReference type="NCBI Taxonomy" id="2762298"/>
    <lineage>
        <taxon>Bacteria</taxon>
        <taxon>Pseudomonadati</taxon>
        <taxon>Pseudomonadota</taxon>
        <taxon>Betaproteobacteria</taxon>
        <taxon>Burkholderiales</taxon>
        <taxon>Oxalobacteraceae</taxon>
        <taxon>Undibacterium</taxon>
    </lineage>
</organism>
<dbReference type="Gene3D" id="1.10.150.280">
    <property type="entry name" value="AF1531-like domain"/>
    <property type="match status" value="1"/>
</dbReference>
<dbReference type="SUPFAM" id="SSF47781">
    <property type="entry name" value="RuvA domain 2-like"/>
    <property type="match status" value="1"/>
</dbReference>
<dbReference type="EMBL" id="JACOFZ010000004">
    <property type="protein sequence ID" value="MBC3882099.1"/>
    <property type="molecule type" value="Genomic_DNA"/>
</dbReference>
<evidence type="ECO:0000313" key="3">
    <source>
        <dbReference type="EMBL" id="MBC3882099.1"/>
    </source>
</evidence>
<feature type="signal peptide" evidence="2">
    <location>
        <begin position="1"/>
        <end position="25"/>
    </location>
</feature>
<keyword evidence="2" id="KW-0732">Signal</keyword>
<evidence type="ECO:0000256" key="1">
    <source>
        <dbReference type="SAM" id="MobiDB-lite"/>
    </source>
</evidence>
<sequence>MFKRILLATTTLLATLATTAAFAFADVDVNKADQAALDGIKGLGPVKSKAILSERKKHGEFKDWADFESRVKGIGDKSAVKLSEAGLTVNGKPRAAAAPAASTAASAPAVAKPAAPAAATTPSAASKAAPAAASASKPATSK</sequence>
<keyword evidence="4" id="KW-1185">Reference proteome</keyword>
<name>A0A923HVH7_9BURK</name>
<feature type="compositionally biased region" description="Low complexity" evidence="1">
    <location>
        <begin position="95"/>
        <end position="142"/>
    </location>
</feature>
<feature type="chain" id="PRO_5037230006" evidence="2">
    <location>
        <begin position="26"/>
        <end position="142"/>
    </location>
</feature>
<dbReference type="RefSeq" id="WP_186916714.1">
    <property type="nucleotide sequence ID" value="NZ_JACOFZ010000004.1"/>
</dbReference>
<dbReference type="Pfam" id="PF12836">
    <property type="entry name" value="HHH_3"/>
    <property type="match status" value="1"/>
</dbReference>
<reference evidence="3" key="1">
    <citation type="submission" date="2020-08" db="EMBL/GenBank/DDBJ databases">
        <title>Novel species isolated from subtropical streams in China.</title>
        <authorList>
            <person name="Lu H."/>
        </authorList>
    </citation>
    <scope>NUCLEOTIDE SEQUENCE</scope>
    <source>
        <strain evidence="3">LX22W</strain>
    </source>
</reference>
<accession>A0A923HVH7</accession>
<dbReference type="Proteomes" id="UP000627446">
    <property type="component" value="Unassembled WGS sequence"/>
</dbReference>
<evidence type="ECO:0000256" key="2">
    <source>
        <dbReference type="SAM" id="SignalP"/>
    </source>
</evidence>
<dbReference type="InterPro" id="IPR010994">
    <property type="entry name" value="RuvA_2-like"/>
</dbReference>
<feature type="region of interest" description="Disordered" evidence="1">
    <location>
        <begin position="92"/>
        <end position="142"/>
    </location>
</feature>
<dbReference type="GO" id="GO:0015627">
    <property type="term" value="C:type II protein secretion system complex"/>
    <property type="evidence" value="ECO:0007669"/>
    <property type="project" value="TreeGrafter"/>
</dbReference>
<comment type="caution">
    <text evidence="3">The sequence shown here is derived from an EMBL/GenBank/DDBJ whole genome shotgun (WGS) entry which is preliminary data.</text>
</comment>
<gene>
    <name evidence="3" type="ORF">H8K36_11975</name>
</gene>
<dbReference type="AlphaFoldDB" id="A0A923HVH7"/>
<dbReference type="GO" id="GO:0015628">
    <property type="term" value="P:protein secretion by the type II secretion system"/>
    <property type="evidence" value="ECO:0007669"/>
    <property type="project" value="TreeGrafter"/>
</dbReference>